<evidence type="ECO:0000256" key="9">
    <source>
        <dbReference type="ARBA" id="ARBA00023125"/>
    </source>
</evidence>
<feature type="domain" description="C2H2-type" evidence="13">
    <location>
        <begin position="183"/>
        <end position="210"/>
    </location>
</feature>
<sequence length="281" mass="32016">MRMNMDRNEMAERILDLTLEIIYLLTGEDCMVVNKLCQSVTQRNSAMVSSGSCSTDIASSVPPHHSQTYEGNTDQKILELTNQITQLLTGEVPIRCEDVAVYFSMEEWEYLEGHEHLYKDVMMENHQTLSSSDKSIPEEFHSHVTLSNSGTEDEVVNKMENGEKYLALAKSKKRLTHTRKQTFSCSKCGKVINQKRNLIRHQMMHTGEKPFTCPICEKSFTRKQNLIVHERKHTEKQAFLCSYCGKFFMTKSSLISHQMIHTGEIPSECPSNALNVGNVSA</sequence>
<dbReference type="SUPFAM" id="SSF57667">
    <property type="entry name" value="beta-beta-alpha zinc fingers"/>
    <property type="match status" value="2"/>
</dbReference>
<keyword evidence="4" id="KW-0479">Metal-binding</keyword>
<organism evidence="15 16">
    <name type="scientific">Pelobates cultripes</name>
    <name type="common">Western spadefoot toad</name>
    <dbReference type="NCBI Taxonomy" id="61616"/>
    <lineage>
        <taxon>Eukaryota</taxon>
        <taxon>Metazoa</taxon>
        <taxon>Chordata</taxon>
        <taxon>Craniata</taxon>
        <taxon>Vertebrata</taxon>
        <taxon>Euteleostomi</taxon>
        <taxon>Amphibia</taxon>
        <taxon>Batrachia</taxon>
        <taxon>Anura</taxon>
        <taxon>Pelobatoidea</taxon>
        <taxon>Pelobatidae</taxon>
        <taxon>Pelobates</taxon>
    </lineage>
</organism>
<dbReference type="InterPro" id="IPR036051">
    <property type="entry name" value="KRAB_dom_sf"/>
</dbReference>
<reference evidence="15" key="1">
    <citation type="submission" date="2022-03" db="EMBL/GenBank/DDBJ databases">
        <authorList>
            <person name="Alioto T."/>
            <person name="Alioto T."/>
            <person name="Gomez Garrido J."/>
        </authorList>
    </citation>
    <scope>NUCLEOTIDE SEQUENCE</scope>
</reference>
<evidence type="ECO:0000259" key="13">
    <source>
        <dbReference type="PROSITE" id="PS50157"/>
    </source>
</evidence>
<evidence type="ECO:0000256" key="5">
    <source>
        <dbReference type="ARBA" id="ARBA00022737"/>
    </source>
</evidence>
<evidence type="ECO:0000256" key="3">
    <source>
        <dbReference type="ARBA" id="ARBA00006991"/>
    </source>
</evidence>
<evidence type="ECO:0000313" key="16">
    <source>
        <dbReference type="Proteomes" id="UP001295444"/>
    </source>
</evidence>
<dbReference type="FunFam" id="3.30.160.60:FF:000012">
    <property type="entry name" value="RB-associated KRAB zinc finger protein-like"/>
    <property type="match status" value="1"/>
</dbReference>
<dbReference type="PANTHER" id="PTHR23234:SF8">
    <property type="entry name" value="C2H2-TYPE DOMAIN-CONTAINING PROTEIN"/>
    <property type="match status" value="1"/>
</dbReference>
<dbReference type="GO" id="GO:0008270">
    <property type="term" value="F:zinc ion binding"/>
    <property type="evidence" value="ECO:0007669"/>
    <property type="project" value="UniProtKB-KW"/>
</dbReference>
<feature type="domain" description="KRAB" evidence="14">
    <location>
        <begin position="94"/>
        <end position="178"/>
    </location>
</feature>
<dbReference type="GO" id="GO:0005634">
    <property type="term" value="C:nucleus"/>
    <property type="evidence" value="ECO:0007669"/>
    <property type="project" value="UniProtKB-SubCell"/>
</dbReference>
<dbReference type="PROSITE" id="PS50805">
    <property type="entry name" value="KRAB"/>
    <property type="match status" value="1"/>
</dbReference>
<dbReference type="InterPro" id="IPR013087">
    <property type="entry name" value="Znf_C2H2_type"/>
</dbReference>
<dbReference type="InterPro" id="IPR001909">
    <property type="entry name" value="KRAB"/>
</dbReference>
<feature type="domain" description="C2H2-type" evidence="13">
    <location>
        <begin position="239"/>
        <end position="266"/>
    </location>
</feature>
<dbReference type="InterPro" id="IPR036236">
    <property type="entry name" value="Znf_C2H2_sf"/>
</dbReference>
<comment type="function">
    <text evidence="1">May be involved in transcriptional regulation.</text>
</comment>
<keyword evidence="5" id="KW-0677">Repeat</keyword>
<keyword evidence="11" id="KW-0539">Nucleus</keyword>
<dbReference type="PANTHER" id="PTHR23234">
    <property type="entry name" value="ZNF44 PROTEIN"/>
    <property type="match status" value="1"/>
</dbReference>
<dbReference type="PROSITE" id="PS00028">
    <property type="entry name" value="ZINC_FINGER_C2H2_1"/>
    <property type="match status" value="3"/>
</dbReference>
<evidence type="ECO:0000256" key="1">
    <source>
        <dbReference type="ARBA" id="ARBA00003767"/>
    </source>
</evidence>
<dbReference type="SMART" id="SM00355">
    <property type="entry name" value="ZnF_C2H2"/>
    <property type="match status" value="3"/>
</dbReference>
<evidence type="ECO:0000256" key="4">
    <source>
        <dbReference type="ARBA" id="ARBA00022723"/>
    </source>
</evidence>
<evidence type="ECO:0000256" key="8">
    <source>
        <dbReference type="ARBA" id="ARBA00023015"/>
    </source>
</evidence>
<dbReference type="Pfam" id="PF01352">
    <property type="entry name" value="KRAB"/>
    <property type="match status" value="1"/>
</dbReference>
<keyword evidence="16" id="KW-1185">Reference proteome</keyword>
<dbReference type="EMBL" id="OW240922">
    <property type="protein sequence ID" value="CAH2321092.1"/>
    <property type="molecule type" value="Genomic_DNA"/>
</dbReference>
<evidence type="ECO:0000256" key="6">
    <source>
        <dbReference type="ARBA" id="ARBA00022771"/>
    </source>
</evidence>
<dbReference type="Pfam" id="PF00096">
    <property type="entry name" value="zf-C2H2"/>
    <property type="match status" value="3"/>
</dbReference>
<keyword evidence="10" id="KW-0804">Transcription</keyword>
<gene>
    <name evidence="15" type="ORF">PECUL_23A000709</name>
</gene>
<evidence type="ECO:0000256" key="2">
    <source>
        <dbReference type="ARBA" id="ARBA00004123"/>
    </source>
</evidence>
<dbReference type="Proteomes" id="UP001295444">
    <property type="component" value="Chromosome 11"/>
</dbReference>
<proteinExistence type="inferred from homology"/>
<dbReference type="SUPFAM" id="SSF109640">
    <property type="entry name" value="KRAB domain (Kruppel-associated box)"/>
    <property type="match status" value="1"/>
</dbReference>
<dbReference type="CDD" id="cd07765">
    <property type="entry name" value="KRAB_A-box"/>
    <property type="match status" value="1"/>
</dbReference>
<protein>
    <submittedName>
        <fullName evidence="15">Oocyte zinc finger</fullName>
    </submittedName>
</protein>
<evidence type="ECO:0000256" key="7">
    <source>
        <dbReference type="ARBA" id="ARBA00022833"/>
    </source>
</evidence>
<evidence type="ECO:0000256" key="12">
    <source>
        <dbReference type="PROSITE-ProRule" id="PRU00042"/>
    </source>
</evidence>
<accession>A0AAD1T7S6</accession>
<dbReference type="PROSITE" id="PS50157">
    <property type="entry name" value="ZINC_FINGER_C2H2_2"/>
    <property type="match status" value="3"/>
</dbReference>
<keyword evidence="9" id="KW-0238">DNA-binding</keyword>
<name>A0AAD1T7S6_PELCU</name>
<dbReference type="FunFam" id="3.30.160.60:FF:001480">
    <property type="entry name" value="Si:cabz01071911.3"/>
    <property type="match status" value="1"/>
</dbReference>
<dbReference type="SMART" id="SM00349">
    <property type="entry name" value="KRAB"/>
    <property type="match status" value="1"/>
</dbReference>
<dbReference type="InterPro" id="IPR050758">
    <property type="entry name" value="Znf_C2H2-type"/>
</dbReference>
<dbReference type="Gene3D" id="6.10.140.140">
    <property type="match status" value="1"/>
</dbReference>
<evidence type="ECO:0000256" key="10">
    <source>
        <dbReference type="ARBA" id="ARBA00023163"/>
    </source>
</evidence>
<dbReference type="GO" id="GO:0006355">
    <property type="term" value="P:regulation of DNA-templated transcription"/>
    <property type="evidence" value="ECO:0007669"/>
    <property type="project" value="InterPro"/>
</dbReference>
<comment type="subcellular location">
    <subcellularLocation>
        <location evidence="2">Nucleus</location>
    </subcellularLocation>
</comment>
<feature type="domain" description="C2H2-type" evidence="13">
    <location>
        <begin position="211"/>
        <end position="238"/>
    </location>
</feature>
<comment type="similarity">
    <text evidence="3">Belongs to the krueppel C2H2-type zinc-finger protein family.</text>
</comment>
<keyword evidence="7" id="KW-0862">Zinc</keyword>
<dbReference type="Gene3D" id="3.30.160.60">
    <property type="entry name" value="Classic Zinc Finger"/>
    <property type="match status" value="3"/>
</dbReference>
<evidence type="ECO:0000313" key="15">
    <source>
        <dbReference type="EMBL" id="CAH2321092.1"/>
    </source>
</evidence>
<dbReference type="GO" id="GO:0003677">
    <property type="term" value="F:DNA binding"/>
    <property type="evidence" value="ECO:0007669"/>
    <property type="project" value="UniProtKB-KW"/>
</dbReference>
<dbReference type="FunFam" id="3.30.160.60:FF:000478">
    <property type="entry name" value="Zinc finger protein 133"/>
    <property type="match status" value="1"/>
</dbReference>
<evidence type="ECO:0000259" key="14">
    <source>
        <dbReference type="PROSITE" id="PS50805"/>
    </source>
</evidence>
<keyword evidence="6 12" id="KW-0863">Zinc-finger</keyword>
<evidence type="ECO:0000256" key="11">
    <source>
        <dbReference type="ARBA" id="ARBA00023242"/>
    </source>
</evidence>
<keyword evidence="8" id="KW-0805">Transcription regulation</keyword>
<dbReference type="AlphaFoldDB" id="A0AAD1T7S6"/>